<sequence>MQLPTAFTFVPLALLVVLVTVMHGTGVAASPAPEPVPQSVTDIIAGLAKRTAATVPNTSEAKPTGH</sequence>
<keyword evidence="3" id="KW-1185">Reference proteome</keyword>
<dbReference type="AlphaFoldDB" id="A0A5C3F3J1"/>
<evidence type="ECO:0000313" key="3">
    <source>
        <dbReference type="Proteomes" id="UP000323386"/>
    </source>
</evidence>
<feature type="chain" id="PRO_5022702958" description="Secreted protein" evidence="1">
    <location>
        <begin position="30"/>
        <end position="66"/>
    </location>
</feature>
<name>A0A5C3F3J1_9BASI</name>
<evidence type="ECO:0000313" key="2">
    <source>
        <dbReference type="EMBL" id="SPO39073.1"/>
    </source>
</evidence>
<evidence type="ECO:0008006" key="4">
    <source>
        <dbReference type="Google" id="ProtNLM"/>
    </source>
</evidence>
<feature type="signal peptide" evidence="1">
    <location>
        <begin position="1"/>
        <end position="29"/>
    </location>
</feature>
<dbReference type="Proteomes" id="UP000323386">
    <property type="component" value="Unassembled WGS sequence"/>
</dbReference>
<evidence type="ECO:0000256" key="1">
    <source>
        <dbReference type="SAM" id="SignalP"/>
    </source>
</evidence>
<proteinExistence type="predicted"/>
<gene>
    <name evidence="2" type="ORF">PSFLO_04552</name>
</gene>
<organism evidence="2 3">
    <name type="scientific">Pseudozyma flocculosa</name>
    <dbReference type="NCBI Taxonomy" id="84751"/>
    <lineage>
        <taxon>Eukaryota</taxon>
        <taxon>Fungi</taxon>
        <taxon>Dikarya</taxon>
        <taxon>Basidiomycota</taxon>
        <taxon>Ustilaginomycotina</taxon>
        <taxon>Ustilaginomycetes</taxon>
        <taxon>Ustilaginales</taxon>
        <taxon>Ustilaginaceae</taxon>
        <taxon>Pseudozyma</taxon>
    </lineage>
</organism>
<accession>A0A5C3F3J1</accession>
<reference evidence="2 3" key="1">
    <citation type="submission" date="2018-03" db="EMBL/GenBank/DDBJ databases">
        <authorList>
            <person name="Guldener U."/>
        </authorList>
    </citation>
    <scope>NUCLEOTIDE SEQUENCE [LARGE SCALE GENOMIC DNA]</scope>
    <source>
        <strain evidence="2 3">DAOM196992</strain>
    </source>
</reference>
<keyword evidence="1" id="KW-0732">Signal</keyword>
<dbReference type="EMBL" id="OOIP01000012">
    <property type="protein sequence ID" value="SPO39073.1"/>
    <property type="molecule type" value="Genomic_DNA"/>
</dbReference>
<protein>
    <recommendedName>
        <fullName evidence="4">Secreted protein</fullName>
    </recommendedName>
</protein>